<evidence type="ECO:0000256" key="7">
    <source>
        <dbReference type="ARBA" id="ARBA00023136"/>
    </source>
</evidence>
<sequence length="631" mass="68158">MSAKQKKMRMRIFISLIFLVSLMILSRCLEIPQWILAILFAIPYGVAGYDILWIALKNIRNGNVFDENFLMAIATLAAFFVGEYPEGAAVMIFYQVGELFQSVAVGKSRASIAQLMSIAPDFANVEINGEIKTVDPEEVEIGSTIVIRAGEKIPLDGEVLSGESFVDTAALTGESVPRKIVAGNFVVSGCINGEGILRVRTTKVYDDSTVAKILELVENASEKKAKMEKFITRFARYYTPIVTVAAVLLAVIPPIFLGASREVFYDWILRACTFLIVSCPCALVISVPLGFFGGIGAASRIGVLVKGANSLEMAAQLKTLVFDKTGTLTKGEFRVNEMHPAKNFSAENLLELAALGESFSTHPIAKSILKAYGKKPAALRVQKTAEIAGEGIRAIVDNKELLLGSALLLQKNQIEVQKIKSVGTIVYVAFDGKFVGSLVISDSLKEGAISAMQNLKNVGVENTVMLTGDSLSVAENVAQTLKINSYFAELLPADKVSKMENLLQNSTAKNRIGFVGDGINDAPVLMRADVGFAMGAFGSDAAMEAADIVLMDDDVRKIPQTISIAKRTQKIVTENVVFALSVKGIILLLGACGFANMWLAVFGDVGVTVLAIFNSMRMLRQEKKFTLHSSC</sequence>
<dbReference type="SFLD" id="SFLDF00027">
    <property type="entry name" value="p-type_atpase"/>
    <property type="match status" value="1"/>
</dbReference>
<proteinExistence type="inferred from homology"/>
<dbReference type="Proteomes" id="UP000245523">
    <property type="component" value="Unassembled WGS sequence"/>
</dbReference>
<dbReference type="InterPro" id="IPR059000">
    <property type="entry name" value="ATPase_P-type_domA"/>
</dbReference>
<keyword evidence="10" id="KW-0547">Nucleotide-binding</keyword>
<dbReference type="InterPro" id="IPR008250">
    <property type="entry name" value="ATPase_P-typ_transduc_dom_A_sf"/>
</dbReference>
<dbReference type="InterPro" id="IPR027256">
    <property type="entry name" value="P-typ_ATPase_IB"/>
</dbReference>
<dbReference type="EC" id="7.2.2.12" evidence="8"/>
<feature type="transmembrane region" description="Helical" evidence="10">
    <location>
        <begin position="38"/>
        <end position="56"/>
    </location>
</feature>
<dbReference type="InterPro" id="IPR023214">
    <property type="entry name" value="HAD_sf"/>
</dbReference>
<evidence type="ECO:0000256" key="3">
    <source>
        <dbReference type="ARBA" id="ARBA00022692"/>
    </source>
</evidence>
<evidence type="ECO:0000313" key="13">
    <source>
        <dbReference type="Proteomes" id="UP000245523"/>
    </source>
</evidence>
<dbReference type="Pfam" id="PF00702">
    <property type="entry name" value="Hydrolase"/>
    <property type="match status" value="1"/>
</dbReference>
<dbReference type="InterPro" id="IPR036412">
    <property type="entry name" value="HAD-like_sf"/>
</dbReference>
<dbReference type="InterPro" id="IPR023299">
    <property type="entry name" value="ATPase_P-typ_cyto_dom_N"/>
</dbReference>
<evidence type="ECO:0000256" key="5">
    <source>
        <dbReference type="ARBA" id="ARBA00022967"/>
    </source>
</evidence>
<dbReference type="InterPro" id="IPR001757">
    <property type="entry name" value="P_typ_ATPase"/>
</dbReference>
<evidence type="ECO:0000313" key="12">
    <source>
        <dbReference type="EMBL" id="PWK99167.1"/>
    </source>
</evidence>
<dbReference type="NCBIfam" id="TIGR01512">
    <property type="entry name" value="ATPase-IB2_Cd"/>
    <property type="match status" value="1"/>
</dbReference>
<evidence type="ECO:0000256" key="1">
    <source>
        <dbReference type="ARBA" id="ARBA00004370"/>
    </source>
</evidence>
<dbReference type="EMBL" id="QGHD01000013">
    <property type="protein sequence ID" value="PWK99167.1"/>
    <property type="molecule type" value="Genomic_DNA"/>
</dbReference>
<gene>
    <name evidence="12" type="ORF">B0H50_11314</name>
</gene>
<dbReference type="Pfam" id="PF00122">
    <property type="entry name" value="E1-E2_ATPase"/>
    <property type="match status" value="1"/>
</dbReference>
<comment type="similarity">
    <text evidence="2 10">Belongs to the cation transport ATPase (P-type) (TC 3.A.3) family. Type IB subfamily.</text>
</comment>
<keyword evidence="3 10" id="KW-0812">Transmembrane</keyword>
<dbReference type="SFLD" id="SFLDG00002">
    <property type="entry name" value="C1.7:_P-type_atpase_like"/>
    <property type="match status" value="1"/>
</dbReference>
<dbReference type="PROSITE" id="PS00154">
    <property type="entry name" value="ATPASE_E1_E2"/>
    <property type="match status" value="1"/>
</dbReference>
<evidence type="ECO:0000256" key="2">
    <source>
        <dbReference type="ARBA" id="ARBA00006024"/>
    </source>
</evidence>
<keyword evidence="6 10" id="KW-1133">Transmembrane helix</keyword>
<keyword evidence="10" id="KW-0067">ATP-binding</keyword>
<evidence type="ECO:0000256" key="9">
    <source>
        <dbReference type="ARBA" id="ARBA00047308"/>
    </source>
</evidence>
<dbReference type="SUPFAM" id="SSF81653">
    <property type="entry name" value="Calcium ATPase, transduction domain A"/>
    <property type="match status" value="1"/>
</dbReference>
<keyword evidence="4 10" id="KW-0479">Metal-binding</keyword>
<dbReference type="Gene3D" id="3.40.1110.10">
    <property type="entry name" value="Calcium-transporting ATPase, cytoplasmic domain N"/>
    <property type="match status" value="1"/>
</dbReference>
<evidence type="ECO:0000256" key="4">
    <source>
        <dbReference type="ARBA" id="ARBA00022723"/>
    </source>
</evidence>
<name>A0ABX5LLQ3_9BACT</name>
<evidence type="ECO:0000259" key="11">
    <source>
        <dbReference type="Pfam" id="PF00122"/>
    </source>
</evidence>
<keyword evidence="5" id="KW-1278">Translocase</keyword>
<comment type="catalytic activity">
    <reaction evidence="9">
        <text>Zn(2+)(in) + ATP + H2O = Zn(2+)(out) + ADP + phosphate + H(+)</text>
        <dbReference type="Rhea" id="RHEA:20621"/>
        <dbReference type="ChEBI" id="CHEBI:15377"/>
        <dbReference type="ChEBI" id="CHEBI:15378"/>
        <dbReference type="ChEBI" id="CHEBI:29105"/>
        <dbReference type="ChEBI" id="CHEBI:30616"/>
        <dbReference type="ChEBI" id="CHEBI:43474"/>
        <dbReference type="ChEBI" id="CHEBI:456216"/>
        <dbReference type="EC" id="7.2.2.12"/>
    </reaction>
</comment>
<keyword evidence="10" id="KW-1003">Cell membrane</keyword>
<dbReference type="InterPro" id="IPR051014">
    <property type="entry name" value="Cation_Transport_ATPase_IB"/>
</dbReference>
<dbReference type="PANTHER" id="PTHR48085">
    <property type="entry name" value="CADMIUM/ZINC-TRANSPORTING ATPASE HMA2-RELATED"/>
    <property type="match status" value="1"/>
</dbReference>
<dbReference type="SUPFAM" id="SSF56784">
    <property type="entry name" value="HAD-like"/>
    <property type="match status" value="1"/>
</dbReference>
<reference evidence="12 13" key="1">
    <citation type="submission" date="2018-05" db="EMBL/GenBank/DDBJ databases">
        <title>Animal gut microbial communities from fecal samples from Wisconsin, USA.</title>
        <authorList>
            <person name="Neumann A."/>
        </authorList>
    </citation>
    <scope>NUCLEOTIDE SEQUENCE [LARGE SCALE GENOMIC DNA]</scope>
    <source>
        <strain evidence="12 13">UWS4</strain>
    </source>
</reference>
<dbReference type="InterPro" id="IPR023298">
    <property type="entry name" value="ATPase_P-typ_TM_dom_sf"/>
</dbReference>
<dbReference type="Gene3D" id="3.40.50.1000">
    <property type="entry name" value="HAD superfamily/HAD-like"/>
    <property type="match status" value="1"/>
</dbReference>
<feature type="transmembrane region" description="Helical" evidence="10">
    <location>
        <begin position="237"/>
        <end position="256"/>
    </location>
</feature>
<dbReference type="PRINTS" id="PR00941">
    <property type="entry name" value="CDATPASE"/>
</dbReference>
<protein>
    <recommendedName>
        <fullName evidence="8">P-type Zn(2+) transporter</fullName>
        <ecNumber evidence="8">7.2.2.12</ecNumber>
    </recommendedName>
</protein>
<dbReference type="InterPro" id="IPR044492">
    <property type="entry name" value="P_typ_ATPase_HD_dom"/>
</dbReference>
<dbReference type="PRINTS" id="PR00119">
    <property type="entry name" value="CATATPASE"/>
</dbReference>
<evidence type="ECO:0000256" key="10">
    <source>
        <dbReference type="RuleBase" id="RU362081"/>
    </source>
</evidence>
<dbReference type="InterPro" id="IPR018303">
    <property type="entry name" value="ATPase_P-typ_P_site"/>
</dbReference>
<keyword evidence="13" id="KW-1185">Reference proteome</keyword>
<dbReference type="SFLD" id="SFLDS00003">
    <property type="entry name" value="Haloacid_Dehalogenase"/>
    <property type="match status" value="1"/>
</dbReference>
<accession>A0ABX5LLQ3</accession>
<dbReference type="PANTHER" id="PTHR48085:SF5">
    <property type="entry name" value="CADMIUM_ZINC-TRANSPORTING ATPASE HMA4-RELATED"/>
    <property type="match status" value="1"/>
</dbReference>
<keyword evidence="7 10" id="KW-0472">Membrane</keyword>
<dbReference type="RefSeq" id="WP_106200036.1">
    <property type="nucleotide sequence ID" value="NZ_JAXEIU010000011.1"/>
</dbReference>
<evidence type="ECO:0000256" key="6">
    <source>
        <dbReference type="ARBA" id="ARBA00022989"/>
    </source>
</evidence>
<feature type="transmembrane region" description="Helical" evidence="10">
    <location>
        <begin position="571"/>
        <end position="591"/>
    </location>
</feature>
<comment type="subcellular location">
    <subcellularLocation>
        <location evidence="10">Cell membrane</location>
    </subcellularLocation>
    <subcellularLocation>
        <location evidence="1">Membrane</location>
    </subcellularLocation>
</comment>
<dbReference type="NCBIfam" id="TIGR01525">
    <property type="entry name" value="ATPase-IB_hvy"/>
    <property type="match status" value="1"/>
</dbReference>
<comment type="caution">
    <text evidence="12">The sequence shown here is derived from an EMBL/GenBank/DDBJ whole genome shotgun (WGS) entry which is preliminary data.</text>
</comment>
<feature type="transmembrane region" description="Helical" evidence="10">
    <location>
        <begin position="597"/>
        <end position="616"/>
    </location>
</feature>
<evidence type="ECO:0000256" key="8">
    <source>
        <dbReference type="ARBA" id="ARBA00039097"/>
    </source>
</evidence>
<dbReference type="SUPFAM" id="SSF81665">
    <property type="entry name" value="Calcium ATPase, transmembrane domain M"/>
    <property type="match status" value="1"/>
</dbReference>
<organism evidence="12 13">
    <name type="scientific">Hallerella porci</name>
    <dbReference type="NCBI Taxonomy" id="1945871"/>
    <lineage>
        <taxon>Bacteria</taxon>
        <taxon>Pseudomonadati</taxon>
        <taxon>Fibrobacterota</taxon>
        <taxon>Fibrobacteria</taxon>
        <taxon>Fibrobacterales</taxon>
        <taxon>Fibrobacteraceae</taxon>
        <taxon>Hallerella</taxon>
    </lineage>
</organism>
<feature type="domain" description="P-type ATPase A" evidence="11">
    <location>
        <begin position="119"/>
        <end position="218"/>
    </location>
</feature>
<dbReference type="NCBIfam" id="TIGR01494">
    <property type="entry name" value="ATPase_P-type"/>
    <property type="match status" value="1"/>
</dbReference>
<feature type="transmembrane region" description="Helical" evidence="10">
    <location>
        <begin position="268"/>
        <end position="292"/>
    </location>
</feature>
<dbReference type="Gene3D" id="2.70.150.10">
    <property type="entry name" value="Calcium-transporting ATPase, cytoplasmic transduction domain A"/>
    <property type="match status" value="1"/>
</dbReference>